<feature type="transmembrane region" description="Helical" evidence="5">
    <location>
        <begin position="318"/>
        <end position="338"/>
    </location>
</feature>
<feature type="transmembrane region" description="Helical" evidence="5">
    <location>
        <begin position="33"/>
        <end position="50"/>
    </location>
</feature>
<feature type="transmembrane region" description="Helical" evidence="5">
    <location>
        <begin position="126"/>
        <end position="148"/>
    </location>
</feature>
<evidence type="ECO:0000256" key="2">
    <source>
        <dbReference type="ARBA" id="ARBA00022692"/>
    </source>
</evidence>
<feature type="transmembrane region" description="Helical" evidence="5">
    <location>
        <begin position="228"/>
        <end position="244"/>
    </location>
</feature>
<dbReference type="Pfam" id="PF04932">
    <property type="entry name" value="Wzy_C"/>
    <property type="match status" value="1"/>
</dbReference>
<evidence type="ECO:0000256" key="4">
    <source>
        <dbReference type="ARBA" id="ARBA00023136"/>
    </source>
</evidence>
<dbReference type="InterPro" id="IPR007016">
    <property type="entry name" value="O-antigen_ligase-rel_domated"/>
</dbReference>
<feature type="transmembrane region" description="Helical" evidence="5">
    <location>
        <begin position="178"/>
        <end position="197"/>
    </location>
</feature>
<keyword evidence="2 5" id="KW-0812">Transmembrane</keyword>
<dbReference type="PANTHER" id="PTHR37422:SF13">
    <property type="entry name" value="LIPOPOLYSACCHARIDE BIOSYNTHESIS PROTEIN PA4999-RELATED"/>
    <property type="match status" value="1"/>
</dbReference>
<feature type="transmembrane region" description="Helical" evidence="5">
    <location>
        <begin position="411"/>
        <end position="431"/>
    </location>
</feature>
<comment type="subcellular location">
    <subcellularLocation>
        <location evidence="1">Membrane</location>
        <topology evidence="1">Multi-pass membrane protein</topology>
    </subcellularLocation>
</comment>
<feature type="transmembrane region" description="Helical" evidence="5">
    <location>
        <begin position="102"/>
        <end position="119"/>
    </location>
</feature>
<evidence type="ECO:0000256" key="3">
    <source>
        <dbReference type="ARBA" id="ARBA00022989"/>
    </source>
</evidence>
<feature type="transmembrane region" description="Helical" evidence="5">
    <location>
        <begin position="251"/>
        <end position="270"/>
    </location>
</feature>
<evidence type="ECO:0000256" key="1">
    <source>
        <dbReference type="ARBA" id="ARBA00004141"/>
    </source>
</evidence>
<evidence type="ECO:0000256" key="5">
    <source>
        <dbReference type="SAM" id="Phobius"/>
    </source>
</evidence>
<keyword evidence="3 5" id="KW-1133">Transmembrane helix</keyword>
<protein>
    <recommendedName>
        <fullName evidence="6">O-antigen ligase-related domain-containing protein</fullName>
    </recommendedName>
</protein>
<name>A0A6C0NX80_9BACL</name>
<reference evidence="7 8" key="1">
    <citation type="submission" date="2020-02" db="EMBL/GenBank/DDBJ databases">
        <title>Paenibacillus sp. nov., isolated from rhizosphere soil of tomato.</title>
        <authorList>
            <person name="Weon H.-Y."/>
            <person name="Lee S.A."/>
        </authorList>
    </citation>
    <scope>NUCLEOTIDE SEQUENCE [LARGE SCALE GENOMIC DNA]</scope>
    <source>
        <strain evidence="7 8">14171R-81</strain>
    </source>
</reference>
<keyword evidence="4 5" id="KW-0472">Membrane</keyword>
<feature type="transmembrane region" description="Helical" evidence="5">
    <location>
        <begin position="438"/>
        <end position="461"/>
    </location>
</feature>
<dbReference type="RefSeq" id="WP_162639626.1">
    <property type="nucleotide sequence ID" value="NZ_CP048286.1"/>
</dbReference>
<dbReference type="AlphaFoldDB" id="A0A6C0NX80"/>
<feature type="transmembrane region" description="Helical" evidence="5">
    <location>
        <begin position="71"/>
        <end position="90"/>
    </location>
</feature>
<dbReference type="Proteomes" id="UP000479114">
    <property type="component" value="Chromosome"/>
</dbReference>
<dbReference type="KEGG" id="prz:GZH47_08095"/>
<accession>A0A6C0NX80</accession>
<feature type="transmembrane region" description="Helical" evidence="5">
    <location>
        <begin position="290"/>
        <end position="311"/>
    </location>
</feature>
<feature type="transmembrane region" description="Helical" evidence="5">
    <location>
        <begin position="204"/>
        <end position="222"/>
    </location>
</feature>
<dbReference type="EMBL" id="CP048286">
    <property type="protein sequence ID" value="QHW30817.1"/>
    <property type="molecule type" value="Genomic_DNA"/>
</dbReference>
<proteinExistence type="predicted"/>
<keyword evidence="8" id="KW-1185">Reference proteome</keyword>
<dbReference type="GO" id="GO:0016020">
    <property type="term" value="C:membrane"/>
    <property type="evidence" value="ECO:0007669"/>
    <property type="project" value="UniProtKB-SubCell"/>
</dbReference>
<dbReference type="InterPro" id="IPR051533">
    <property type="entry name" value="WaaL-like"/>
</dbReference>
<evidence type="ECO:0000313" key="7">
    <source>
        <dbReference type="EMBL" id="QHW30817.1"/>
    </source>
</evidence>
<gene>
    <name evidence="7" type="ORF">GZH47_08095</name>
</gene>
<evidence type="ECO:0000259" key="6">
    <source>
        <dbReference type="Pfam" id="PF04932"/>
    </source>
</evidence>
<feature type="domain" description="O-antigen ligase-related" evidence="6">
    <location>
        <begin position="305"/>
        <end position="417"/>
    </location>
</feature>
<feature type="transmembrane region" description="Helical" evidence="5">
    <location>
        <begin position="506"/>
        <end position="528"/>
    </location>
</feature>
<evidence type="ECO:0000313" key="8">
    <source>
        <dbReference type="Proteomes" id="UP000479114"/>
    </source>
</evidence>
<organism evidence="7 8">
    <name type="scientific">Paenibacillus rhizovicinus</name>
    <dbReference type="NCBI Taxonomy" id="2704463"/>
    <lineage>
        <taxon>Bacteria</taxon>
        <taxon>Bacillati</taxon>
        <taxon>Bacillota</taxon>
        <taxon>Bacilli</taxon>
        <taxon>Bacillales</taxon>
        <taxon>Paenibacillaceae</taxon>
        <taxon>Paenibacillus</taxon>
    </lineage>
</organism>
<sequence length="712" mass="75707">MSKWWMALVSLLTAMALTGAAFRYGLFFDEAFYRREWLVCLSALMAMGSIGMRQWRRTRTGLGGIMDRRPIFLVLGLLMAALLYSAALLRHPASALGSLQQALRYSTYAGFTVFLYAGFGSPAKRIWLSAAMQASGIAVIGCALAGWMGALSFPSIVMTTGDARLSAVGARLAGFVQYPNFLGAVAAAYLLWYWLLLLRARTRIGFALASAGVVPCLLVTLLTESRGAWAAAAAAWLAGVVLLHGKERLAWLLYSGWTLACGSAACRAVVHAGLRGEANGTGGGATLTETLLLLAICCAAPVGFLCLRVWIGRCRVRLLPGLALAGWIIAVIGMLQLLPSAILGRLGGAGNPYATAAARGLFYRDAWKLIREAPLLGRGGDTWRSLFTGVQSQPYVGNEVHSGLLELALDLGLIGLFAGVFLAGAVLLPLWKRDRAGLLPIAVLLLHAMIDFDLSFGYAWLLMLGWLVYYSSGAEVRGEAIEGSLFGGGRVEAGDGSLGGIGGGKVMWRAAMLSAAAVCFAAAAVLGWRLDAAVRHRETAAAVSGAARAAALRAALDANPYWTRIRIELAALAPPPDRAALLAAGLRYEPQSVPLLWALGRESAAREDVRGAAGWMRRALDRDRFDRAKQTEAVVTMARLAQSLRAASRGEEAKLAADEADAFFAAYEALDGRYTANGRRFEITAQARSAAEQCRILAARPSGPEPKTALAP</sequence>
<dbReference type="PANTHER" id="PTHR37422">
    <property type="entry name" value="TEICHURONIC ACID BIOSYNTHESIS PROTEIN TUAE"/>
    <property type="match status" value="1"/>
</dbReference>